<evidence type="ECO:0000256" key="1">
    <source>
        <dbReference type="SAM" id="Phobius"/>
    </source>
</evidence>
<protein>
    <submittedName>
        <fullName evidence="2">Uncharacterized protein</fullName>
    </submittedName>
</protein>
<keyword evidence="1" id="KW-0472">Membrane</keyword>
<dbReference type="AlphaFoldDB" id="X0Y7C2"/>
<evidence type="ECO:0000313" key="2">
    <source>
        <dbReference type="EMBL" id="GAG51784.1"/>
    </source>
</evidence>
<reference evidence="2" key="1">
    <citation type="journal article" date="2014" name="Front. Microbiol.">
        <title>High frequency of phylogenetically diverse reductive dehalogenase-homologous genes in deep subseafloor sedimentary metagenomes.</title>
        <authorList>
            <person name="Kawai M."/>
            <person name="Futagami T."/>
            <person name="Toyoda A."/>
            <person name="Takaki Y."/>
            <person name="Nishi S."/>
            <person name="Hori S."/>
            <person name="Arai W."/>
            <person name="Tsubouchi T."/>
            <person name="Morono Y."/>
            <person name="Uchiyama I."/>
            <person name="Ito T."/>
            <person name="Fujiyama A."/>
            <person name="Inagaki F."/>
            <person name="Takami H."/>
        </authorList>
    </citation>
    <scope>NUCLEOTIDE SEQUENCE</scope>
    <source>
        <strain evidence="2">Expedition CK06-06</strain>
    </source>
</reference>
<accession>X0Y7C2</accession>
<proteinExistence type="predicted"/>
<dbReference type="EMBL" id="BARS01053472">
    <property type="protein sequence ID" value="GAG51784.1"/>
    <property type="molecule type" value="Genomic_DNA"/>
</dbReference>
<gene>
    <name evidence="2" type="ORF">S01H1_79334</name>
</gene>
<feature type="transmembrane region" description="Helical" evidence="1">
    <location>
        <begin position="80"/>
        <end position="104"/>
    </location>
</feature>
<keyword evidence="1" id="KW-0812">Transmembrane</keyword>
<organism evidence="2">
    <name type="scientific">marine sediment metagenome</name>
    <dbReference type="NCBI Taxonomy" id="412755"/>
    <lineage>
        <taxon>unclassified sequences</taxon>
        <taxon>metagenomes</taxon>
        <taxon>ecological metagenomes</taxon>
    </lineage>
</organism>
<comment type="caution">
    <text evidence="2">The sequence shown here is derived from an EMBL/GenBank/DDBJ whole genome shotgun (WGS) entry which is preliminary data.</text>
</comment>
<sequence length="114" mass="12291">MILALLSGALAVTVDISILSEIVVRLFIVSAAGCIIIALMFFNKKWISILKRIVPHRLQQKIALLIKVLRDVVHYGTTPVVLLYGLIISAVFQAAGIAATYLIALGLGSTMAFI</sequence>
<name>X0Y7C2_9ZZZZ</name>
<keyword evidence="1" id="KW-1133">Transmembrane helix</keyword>
<feature type="non-terminal residue" evidence="2">
    <location>
        <position position="114"/>
    </location>
</feature>
<feature type="transmembrane region" description="Helical" evidence="1">
    <location>
        <begin position="23"/>
        <end position="42"/>
    </location>
</feature>